<dbReference type="GO" id="GO:0016491">
    <property type="term" value="F:oxidoreductase activity"/>
    <property type="evidence" value="ECO:0007669"/>
    <property type="project" value="UniProtKB-KW"/>
</dbReference>
<protein>
    <recommendedName>
        <fullName evidence="3">NmrA-like domain-containing protein</fullName>
    </recommendedName>
</protein>
<dbReference type="InterPro" id="IPR008030">
    <property type="entry name" value="NmrA-like"/>
</dbReference>
<organism evidence="4 5">
    <name type="scientific">Paxillus involutus ATCC 200175</name>
    <dbReference type="NCBI Taxonomy" id="664439"/>
    <lineage>
        <taxon>Eukaryota</taxon>
        <taxon>Fungi</taxon>
        <taxon>Dikarya</taxon>
        <taxon>Basidiomycota</taxon>
        <taxon>Agaricomycotina</taxon>
        <taxon>Agaricomycetes</taxon>
        <taxon>Agaricomycetidae</taxon>
        <taxon>Boletales</taxon>
        <taxon>Paxilineae</taxon>
        <taxon>Paxillaceae</taxon>
        <taxon>Paxillus</taxon>
    </lineage>
</organism>
<evidence type="ECO:0000313" key="4">
    <source>
        <dbReference type="EMBL" id="KIJ12749.1"/>
    </source>
</evidence>
<dbReference type="InterPro" id="IPR051609">
    <property type="entry name" value="NmrA/Isoflavone_reductase-like"/>
</dbReference>
<keyword evidence="2" id="KW-0560">Oxidoreductase</keyword>
<dbReference type="Pfam" id="PF05368">
    <property type="entry name" value="NmrA"/>
    <property type="match status" value="1"/>
</dbReference>
<evidence type="ECO:0000259" key="3">
    <source>
        <dbReference type="Pfam" id="PF05368"/>
    </source>
</evidence>
<reference evidence="4 5" key="1">
    <citation type="submission" date="2014-06" db="EMBL/GenBank/DDBJ databases">
        <authorList>
            <consortium name="DOE Joint Genome Institute"/>
            <person name="Kuo A."/>
            <person name="Kohler A."/>
            <person name="Nagy L.G."/>
            <person name="Floudas D."/>
            <person name="Copeland A."/>
            <person name="Barry K.W."/>
            <person name="Cichocki N."/>
            <person name="Veneault-Fourrey C."/>
            <person name="LaButti K."/>
            <person name="Lindquist E.A."/>
            <person name="Lipzen A."/>
            <person name="Lundell T."/>
            <person name="Morin E."/>
            <person name="Murat C."/>
            <person name="Sun H."/>
            <person name="Tunlid A."/>
            <person name="Henrissat B."/>
            <person name="Grigoriev I.V."/>
            <person name="Hibbett D.S."/>
            <person name="Martin F."/>
            <person name="Nordberg H.P."/>
            <person name="Cantor M.N."/>
            <person name="Hua S.X."/>
        </authorList>
    </citation>
    <scope>NUCLEOTIDE SEQUENCE [LARGE SCALE GENOMIC DNA]</scope>
    <source>
        <strain evidence="4 5">ATCC 200175</strain>
    </source>
</reference>
<dbReference type="PANTHER" id="PTHR47706:SF9">
    <property type="entry name" value="NMRA-LIKE DOMAIN-CONTAINING PROTEIN-RELATED"/>
    <property type="match status" value="1"/>
</dbReference>
<dbReference type="EMBL" id="KN819360">
    <property type="protein sequence ID" value="KIJ12749.1"/>
    <property type="molecule type" value="Genomic_DNA"/>
</dbReference>
<keyword evidence="1" id="KW-0521">NADP</keyword>
<dbReference type="PANTHER" id="PTHR47706">
    <property type="entry name" value="NMRA-LIKE FAMILY PROTEIN"/>
    <property type="match status" value="1"/>
</dbReference>
<sequence length="291" mass="31213">MTDKPFKSFAIVGAGPRIGIPIVKAFLAANTPILVIARPSSNVSSLPVDDNNLTVVRADYTSAPNITKVFQEYKIDVLISAVSLATGGVPAQHVLADAAKAAGVKLFVPSEFGPVVQSEEGFAGAKLRFSKYLRSIGLPSLRIYTGLFHEFIPWFGCVDETGTFYIVGEGNVPVTFVAINDVAGYLVHVLTNHGPSRLFDAELRIEGHRATFSELGAMYKSKVPVVHADAIPTEGISNAAVRQSLHQDFNMGRGSNGYNAATGTDDEVLAKSGNSLWEGHRWLTIQEVLAL</sequence>
<dbReference type="AlphaFoldDB" id="A0A0C9SUJ1"/>
<evidence type="ECO:0000256" key="1">
    <source>
        <dbReference type="ARBA" id="ARBA00022857"/>
    </source>
</evidence>
<name>A0A0C9SUJ1_PAXIN</name>
<dbReference type="OrthoDB" id="5283654at2759"/>
<dbReference type="Gene3D" id="3.40.50.720">
    <property type="entry name" value="NAD(P)-binding Rossmann-like Domain"/>
    <property type="match status" value="1"/>
</dbReference>
<proteinExistence type="predicted"/>
<dbReference type="InterPro" id="IPR036291">
    <property type="entry name" value="NAD(P)-bd_dom_sf"/>
</dbReference>
<keyword evidence="5" id="KW-1185">Reference proteome</keyword>
<dbReference type="Proteomes" id="UP000053647">
    <property type="component" value="Unassembled WGS sequence"/>
</dbReference>
<feature type="domain" description="NmrA-like" evidence="3">
    <location>
        <begin position="9"/>
        <end position="223"/>
    </location>
</feature>
<accession>A0A0C9SUJ1</accession>
<reference evidence="5" key="2">
    <citation type="submission" date="2015-01" db="EMBL/GenBank/DDBJ databases">
        <title>Evolutionary Origins and Diversification of the Mycorrhizal Mutualists.</title>
        <authorList>
            <consortium name="DOE Joint Genome Institute"/>
            <consortium name="Mycorrhizal Genomics Consortium"/>
            <person name="Kohler A."/>
            <person name="Kuo A."/>
            <person name="Nagy L.G."/>
            <person name="Floudas D."/>
            <person name="Copeland A."/>
            <person name="Barry K.W."/>
            <person name="Cichocki N."/>
            <person name="Veneault-Fourrey C."/>
            <person name="LaButti K."/>
            <person name="Lindquist E.A."/>
            <person name="Lipzen A."/>
            <person name="Lundell T."/>
            <person name="Morin E."/>
            <person name="Murat C."/>
            <person name="Riley R."/>
            <person name="Ohm R."/>
            <person name="Sun H."/>
            <person name="Tunlid A."/>
            <person name="Henrissat B."/>
            <person name="Grigoriev I.V."/>
            <person name="Hibbett D.S."/>
            <person name="Martin F."/>
        </authorList>
    </citation>
    <scope>NUCLEOTIDE SEQUENCE [LARGE SCALE GENOMIC DNA]</scope>
    <source>
        <strain evidence="5">ATCC 200175</strain>
    </source>
</reference>
<dbReference type="HOGENOM" id="CLU_044876_6_1_1"/>
<dbReference type="SUPFAM" id="SSF51735">
    <property type="entry name" value="NAD(P)-binding Rossmann-fold domains"/>
    <property type="match status" value="1"/>
</dbReference>
<evidence type="ECO:0000313" key="5">
    <source>
        <dbReference type="Proteomes" id="UP000053647"/>
    </source>
</evidence>
<gene>
    <name evidence="4" type="ORF">PAXINDRAFT_136866</name>
</gene>
<evidence type="ECO:0000256" key="2">
    <source>
        <dbReference type="ARBA" id="ARBA00023002"/>
    </source>
</evidence>